<evidence type="ECO:0000259" key="1">
    <source>
        <dbReference type="PROSITE" id="PS50181"/>
    </source>
</evidence>
<dbReference type="InterPro" id="IPR017451">
    <property type="entry name" value="F-box-assoc_interact_dom"/>
</dbReference>
<sequence>MATENGCLLPEDVIIEILSLLPVKTLLQFKCVCKSWYGIITSSNFISLHLNNHYNNIKSGHLLAHFVYPQLLELFQDESLTDLSHQELDAPIRGRLCGRLCGPCNGIFYVDSEDSSGSGLWNPATKEFKLLPEKIRNKSSLPLYYDDSYGFGFDPVTNDYKVVVIRESYTREYYLEMFSSSLVIVYTLRTDSWRCWGSLDQGYTLADNFCYTNVDGVSYWRASHGVHRNVILSFNMATEAFQEIQEPDYDKPAHSTLILYHDSIAFSTVHDIEKFLDIWVLNEGCWIRQFKSRPLLEVQNPVAHWKNGNVILDCETDQLMLYDTNKQELKDLRFKGTGVCHEILVYRESLNEGPSVHFDVPQFNGDDFLGVNVSCVYSSLRDDFVENCSVKFVNYSKGFRRTIILAIPMVQGDNIWKGSLFNETVVSVIQERCVCQ</sequence>
<dbReference type="Pfam" id="PF08268">
    <property type="entry name" value="FBA_3"/>
    <property type="match status" value="1"/>
</dbReference>
<proteinExistence type="predicted"/>
<dbReference type="PANTHER" id="PTHR31672:SF13">
    <property type="entry name" value="F-BOX PROTEIN CPR30-LIKE"/>
    <property type="match status" value="1"/>
</dbReference>
<dbReference type="InterPro" id="IPR036047">
    <property type="entry name" value="F-box-like_dom_sf"/>
</dbReference>
<reference evidence="2" key="1">
    <citation type="journal article" date="2023" name="Mol. Ecol. Resour.">
        <title>Chromosome-level genome assembly of a triploid poplar Populus alba 'Berolinensis'.</title>
        <authorList>
            <person name="Chen S."/>
            <person name="Yu Y."/>
            <person name="Wang X."/>
            <person name="Wang S."/>
            <person name="Zhang T."/>
            <person name="Zhou Y."/>
            <person name="He R."/>
            <person name="Meng N."/>
            <person name="Wang Y."/>
            <person name="Liu W."/>
            <person name="Liu Z."/>
            <person name="Liu J."/>
            <person name="Guo Q."/>
            <person name="Huang H."/>
            <person name="Sederoff R.R."/>
            <person name="Wang G."/>
            <person name="Qu G."/>
            <person name="Chen S."/>
        </authorList>
    </citation>
    <scope>NUCLEOTIDE SEQUENCE</scope>
    <source>
        <strain evidence="2">SC-2020</strain>
    </source>
</reference>
<dbReference type="EMBL" id="JAQIZT010000012">
    <property type="protein sequence ID" value="KAJ6977779.1"/>
    <property type="molecule type" value="Genomic_DNA"/>
</dbReference>
<comment type="caution">
    <text evidence="2">The sequence shown here is derived from an EMBL/GenBank/DDBJ whole genome shotgun (WGS) entry which is preliminary data.</text>
</comment>
<accession>A0AAD6M2M4</accession>
<dbReference type="NCBIfam" id="TIGR01640">
    <property type="entry name" value="F_box_assoc_1"/>
    <property type="match status" value="1"/>
</dbReference>
<dbReference type="AlphaFoldDB" id="A0AAD6M2M4"/>
<keyword evidence="3" id="KW-1185">Reference proteome</keyword>
<dbReference type="InterPro" id="IPR001810">
    <property type="entry name" value="F-box_dom"/>
</dbReference>
<dbReference type="SMART" id="SM00256">
    <property type="entry name" value="FBOX"/>
    <property type="match status" value="1"/>
</dbReference>
<dbReference type="Gene3D" id="1.20.1280.50">
    <property type="match status" value="1"/>
</dbReference>
<dbReference type="CDD" id="cd22157">
    <property type="entry name" value="F-box_AtFBW1-like"/>
    <property type="match status" value="1"/>
</dbReference>
<dbReference type="InterPro" id="IPR050796">
    <property type="entry name" value="SCF_F-box_component"/>
</dbReference>
<gene>
    <name evidence="2" type="ORF">NC653_029621</name>
</gene>
<evidence type="ECO:0000313" key="3">
    <source>
        <dbReference type="Proteomes" id="UP001164929"/>
    </source>
</evidence>
<dbReference type="Proteomes" id="UP001164929">
    <property type="component" value="Chromosome 12"/>
</dbReference>
<dbReference type="SUPFAM" id="SSF81383">
    <property type="entry name" value="F-box domain"/>
    <property type="match status" value="1"/>
</dbReference>
<dbReference type="InterPro" id="IPR013187">
    <property type="entry name" value="F-box-assoc_dom_typ3"/>
</dbReference>
<dbReference type="PROSITE" id="PS50181">
    <property type="entry name" value="FBOX"/>
    <property type="match status" value="1"/>
</dbReference>
<dbReference type="PANTHER" id="PTHR31672">
    <property type="entry name" value="BNACNNG10540D PROTEIN"/>
    <property type="match status" value="1"/>
</dbReference>
<dbReference type="Pfam" id="PF00646">
    <property type="entry name" value="F-box"/>
    <property type="match status" value="1"/>
</dbReference>
<organism evidence="2 3">
    <name type="scientific">Populus alba x Populus x berolinensis</name>
    <dbReference type="NCBI Taxonomy" id="444605"/>
    <lineage>
        <taxon>Eukaryota</taxon>
        <taxon>Viridiplantae</taxon>
        <taxon>Streptophyta</taxon>
        <taxon>Embryophyta</taxon>
        <taxon>Tracheophyta</taxon>
        <taxon>Spermatophyta</taxon>
        <taxon>Magnoliopsida</taxon>
        <taxon>eudicotyledons</taxon>
        <taxon>Gunneridae</taxon>
        <taxon>Pentapetalae</taxon>
        <taxon>rosids</taxon>
        <taxon>fabids</taxon>
        <taxon>Malpighiales</taxon>
        <taxon>Salicaceae</taxon>
        <taxon>Saliceae</taxon>
        <taxon>Populus</taxon>
    </lineage>
</organism>
<evidence type="ECO:0000313" key="2">
    <source>
        <dbReference type="EMBL" id="KAJ6977779.1"/>
    </source>
</evidence>
<feature type="domain" description="F-box" evidence="1">
    <location>
        <begin position="3"/>
        <end position="57"/>
    </location>
</feature>
<protein>
    <recommendedName>
        <fullName evidence="1">F-box domain-containing protein</fullName>
    </recommendedName>
</protein>
<name>A0AAD6M2M4_9ROSI</name>